<dbReference type="KEGG" id="apn:Asphe3_27050"/>
<sequence length="44" mass="4686">MGRQQESVTVTDIERKEDVLVEIFGLTGDMAVGLRAGPTVPAAK</sequence>
<dbReference type="AlphaFoldDB" id="F0M925"/>
<protein>
    <submittedName>
        <fullName evidence="1">Uncharacterized protein</fullName>
    </submittedName>
</protein>
<dbReference type="HOGENOM" id="CLU_3211816_0_0_11"/>
<accession>F0M925</accession>
<dbReference type="RefSeq" id="WP_013601735.1">
    <property type="nucleotide sequence ID" value="NC_015145.1"/>
</dbReference>
<evidence type="ECO:0000313" key="2">
    <source>
        <dbReference type="Proteomes" id="UP000008639"/>
    </source>
</evidence>
<gene>
    <name evidence="1" type="ordered locus">Asphe3_27050</name>
</gene>
<name>F0M925_PSEPM</name>
<reference evidence="1 2" key="1">
    <citation type="journal article" date="2011" name="Stand. Genomic Sci.">
        <title>Complete genome sequence of Arthrobacter phenanthrenivorans type strain (Sphe3).</title>
        <authorList>
            <person name="Kallimanis A."/>
            <person name="Labutti K.M."/>
            <person name="Lapidus A."/>
            <person name="Clum A."/>
            <person name="Lykidis A."/>
            <person name="Mavromatis K."/>
            <person name="Pagani I."/>
            <person name="Liolios K."/>
            <person name="Ivanova N."/>
            <person name="Goodwin L."/>
            <person name="Pitluck S."/>
            <person name="Chen A."/>
            <person name="Palaniappan K."/>
            <person name="Markowitz V."/>
            <person name="Bristow J."/>
            <person name="Velentzas A.D."/>
            <person name="Perisynakis A."/>
            <person name="Ouzounis C.C."/>
            <person name="Kyrpides N.C."/>
            <person name="Koukkou A.I."/>
            <person name="Drainas C."/>
        </authorList>
    </citation>
    <scope>NUCLEOTIDE SEQUENCE [LARGE SCALE GENOMIC DNA]</scope>
    <source>
        <strain evidence="2">DSM 18606 / JCM 16027 / LMG 23796 / Sphe3</strain>
    </source>
</reference>
<proteinExistence type="predicted"/>
<dbReference type="Proteomes" id="UP000008639">
    <property type="component" value="Chromosome"/>
</dbReference>
<dbReference type="EMBL" id="CP002379">
    <property type="protein sequence ID" value="ADX73825.1"/>
    <property type="molecule type" value="Genomic_DNA"/>
</dbReference>
<evidence type="ECO:0000313" key="1">
    <source>
        <dbReference type="EMBL" id="ADX73825.1"/>
    </source>
</evidence>
<organism evidence="1 2">
    <name type="scientific">Pseudarthrobacter phenanthrenivorans (strain DSM 18606 / JCM 16027 / LMG 23796 / Sphe3)</name>
    <name type="common">Arthrobacter phenanthrenivorans</name>
    <dbReference type="NCBI Taxonomy" id="930171"/>
    <lineage>
        <taxon>Bacteria</taxon>
        <taxon>Bacillati</taxon>
        <taxon>Actinomycetota</taxon>
        <taxon>Actinomycetes</taxon>
        <taxon>Micrococcales</taxon>
        <taxon>Micrococcaceae</taxon>
        <taxon>Pseudarthrobacter</taxon>
    </lineage>
</organism>